<gene>
    <name evidence="4" type="ORF">NCTC13315_01361</name>
</gene>
<dbReference type="AlphaFoldDB" id="A0A378I0U7"/>
<feature type="transmembrane region" description="Helical" evidence="3">
    <location>
        <begin position="174"/>
        <end position="196"/>
    </location>
</feature>
<dbReference type="Proteomes" id="UP000254968">
    <property type="component" value="Unassembled WGS sequence"/>
</dbReference>
<evidence type="ECO:0000313" key="5">
    <source>
        <dbReference type="Proteomes" id="UP000254968"/>
    </source>
</evidence>
<feature type="transmembrane region" description="Helical" evidence="3">
    <location>
        <begin position="115"/>
        <end position="138"/>
    </location>
</feature>
<protein>
    <submittedName>
        <fullName evidence="4">Coiled-coil protein</fullName>
    </submittedName>
</protein>
<evidence type="ECO:0000256" key="3">
    <source>
        <dbReference type="SAM" id="Phobius"/>
    </source>
</evidence>
<keyword evidence="1" id="KW-0175">Coiled coil</keyword>
<feature type="transmembrane region" description="Helical" evidence="3">
    <location>
        <begin position="304"/>
        <end position="323"/>
    </location>
</feature>
<feature type="region of interest" description="Disordered" evidence="2">
    <location>
        <begin position="389"/>
        <end position="416"/>
    </location>
</feature>
<keyword evidence="5" id="KW-1185">Reference proteome</keyword>
<reference evidence="4 5" key="1">
    <citation type="submission" date="2018-06" db="EMBL/GenBank/DDBJ databases">
        <authorList>
            <consortium name="Pathogen Informatics"/>
            <person name="Doyle S."/>
        </authorList>
    </citation>
    <scope>NUCLEOTIDE SEQUENCE [LARGE SCALE GENOMIC DNA]</scope>
    <source>
        <strain evidence="4 5">NCTC13315</strain>
    </source>
</reference>
<sequence length="416" mass="45177">MGNHSSDRISTLNRIQEGDKVLTTKINHENDKIKTLNIIPEIDVIALLDEINHPILFKPAALSKKSKFLERLKIIPWLSGLLSKIDTISSTLIKILQSEGNLSPSLTTASATLQWVDLALAIINFVRIPAIFLAAAILKEPLPFTLSKGGQWAYAGILLGLTIASLAVPGVGPLIGLATTVFVLSVSVFTLGRLIYQRVQIKEQLKNLNKAIAEETNNLEKIRSQAKELQQTSVSSQDVLTLKEEYDNCCKRLQSLHDQKGLYDYKLAKRGSLVIANRAVGISLVSLTLAGIATSVFFLPVGLIIIASASAASLLYLIGRVLIPPILAKTAFAKQGRADDINQASINDEIEAQTDLNHSTKVILNIPVSPDFIEDSHATDEVQTVEKAESNPLKDNISTTAPSTVRAADPDTTIHF</sequence>
<evidence type="ECO:0000256" key="2">
    <source>
        <dbReference type="SAM" id="MobiDB-lite"/>
    </source>
</evidence>
<keyword evidence="3" id="KW-0472">Membrane</keyword>
<dbReference type="RefSeq" id="WP_115302543.1">
    <property type="nucleotide sequence ID" value="NZ_CAAAHO010000001.1"/>
</dbReference>
<proteinExistence type="predicted"/>
<keyword evidence="3" id="KW-0812">Transmembrane</keyword>
<organism evidence="4 5">
    <name type="scientific">Legionella beliardensis</name>
    <dbReference type="NCBI Taxonomy" id="91822"/>
    <lineage>
        <taxon>Bacteria</taxon>
        <taxon>Pseudomonadati</taxon>
        <taxon>Pseudomonadota</taxon>
        <taxon>Gammaproteobacteria</taxon>
        <taxon>Legionellales</taxon>
        <taxon>Legionellaceae</taxon>
        <taxon>Legionella</taxon>
    </lineage>
</organism>
<name>A0A378I0U7_9GAMM</name>
<accession>A0A378I0U7</accession>
<feature type="transmembrane region" description="Helical" evidence="3">
    <location>
        <begin position="279"/>
        <end position="298"/>
    </location>
</feature>
<feature type="transmembrane region" description="Helical" evidence="3">
    <location>
        <begin position="150"/>
        <end position="168"/>
    </location>
</feature>
<dbReference type="OrthoDB" id="5653214at2"/>
<evidence type="ECO:0000256" key="1">
    <source>
        <dbReference type="SAM" id="Coils"/>
    </source>
</evidence>
<evidence type="ECO:0000313" key="4">
    <source>
        <dbReference type="EMBL" id="STX28827.1"/>
    </source>
</evidence>
<keyword evidence="3" id="KW-1133">Transmembrane helix</keyword>
<dbReference type="EMBL" id="UGNV01000001">
    <property type="protein sequence ID" value="STX28827.1"/>
    <property type="molecule type" value="Genomic_DNA"/>
</dbReference>
<feature type="coiled-coil region" evidence="1">
    <location>
        <begin position="198"/>
        <end position="232"/>
    </location>
</feature>